<keyword evidence="3" id="KW-0560">Oxidoreductase</keyword>
<name>A0A8B6XAI5_9BURK</name>
<sequence length="761" mass="82095">MPPSFRARPRRAPALHRLLPLALALAAGAGHAAPAQIAVDPPVLTNMLGSARSPSLQGRVARGGTAEQVLDLSIKAETGVLLNPSATDPAAAYQRVRLRSYQDRNKPRAKDAPMFVAPTIDIEPAQTVRITLHNDLDPEAGCDGAGHAADPNKPHCFNNTNLHSHGLWVSPAGNSDNVLLNIRPDNHFQYEYNVPADHPAGTFWYHTHVHGSTALQVSSGMAGALIVRGNRQPVLAAPGVQPRTGDLDTLLKDPGGKLAFERVVLLQQIAYACPVVTGGNGTRAWTWNCTPGQIGEIESYEGPVTGGVPNPPVPTTGQFGPNTWANSGRYTSINGIVWPWFEGAVAGRLERWRVIHGGVRDSIGVEFRRAKPGLRALLADPTRRLDKDKLIADACTDTPLRHHVAASDGLTMGAASSHLRTVLQPGYRNDLLVTFPEEGDYCVLDIKPANGTVDRADFRDPALGGVNVAKDRRAVLGFVHAGKAAPGSLTAGSPGPDGDDHANERRLIADSRLRAQLTRLARLNITDRKVRAVVIDDIDHGLKLTQFIPHPTVTDGEIAGRPVEKLSFLIQGNQKADGFLFQVGGTSARPDAPPESYVPSAVPRQLLLGTAQQWELESWFVGHPFHIHVNPFQIVKVLNPDGVDVSEPDTSDCPKTTPWQLCPSPAANQYAGLKGVWKDTIWLENSNPPGPPPAYQADPKAPSTGVYKIFVRTRYERYIGEFVLHCHILDHEDQGMMQNVSIVLPDGTPTTSPAAAHGHHH</sequence>
<evidence type="ECO:0000313" key="7">
    <source>
        <dbReference type="Proteomes" id="UP000675920"/>
    </source>
</evidence>
<dbReference type="Pfam" id="PF07731">
    <property type="entry name" value="Cu-oxidase_2"/>
    <property type="match status" value="1"/>
</dbReference>
<dbReference type="GO" id="GO:0016491">
    <property type="term" value="F:oxidoreductase activity"/>
    <property type="evidence" value="ECO:0007669"/>
    <property type="project" value="UniProtKB-KW"/>
</dbReference>
<dbReference type="SUPFAM" id="SSF49503">
    <property type="entry name" value="Cupredoxins"/>
    <property type="match status" value="2"/>
</dbReference>
<keyword evidence="7" id="KW-1185">Reference proteome</keyword>
<dbReference type="Pfam" id="PF07732">
    <property type="entry name" value="Cu-oxidase_3"/>
    <property type="match status" value="1"/>
</dbReference>
<evidence type="ECO:0000259" key="5">
    <source>
        <dbReference type="Pfam" id="PF07731"/>
    </source>
</evidence>
<dbReference type="PANTHER" id="PTHR11709:SF518">
    <property type="entry name" value="MULTICOPPER OXIDASE"/>
    <property type="match status" value="1"/>
</dbReference>
<dbReference type="InterPro" id="IPR011707">
    <property type="entry name" value="Cu-oxidase-like_N"/>
</dbReference>
<dbReference type="GO" id="GO:0042597">
    <property type="term" value="C:periplasmic space"/>
    <property type="evidence" value="ECO:0007669"/>
    <property type="project" value="UniProtKB-SubCell"/>
</dbReference>
<dbReference type="OrthoDB" id="9757546at2"/>
<dbReference type="PROSITE" id="PS00080">
    <property type="entry name" value="MULTICOPPER_OXIDASE2"/>
    <property type="match status" value="1"/>
</dbReference>
<evidence type="ECO:0000256" key="2">
    <source>
        <dbReference type="ARBA" id="ARBA00022723"/>
    </source>
</evidence>
<dbReference type="InterPro" id="IPR011706">
    <property type="entry name" value="Cu-oxidase_C"/>
</dbReference>
<feature type="domain" description="Plastocyanin-like" evidence="6">
    <location>
        <begin position="158"/>
        <end position="230"/>
    </location>
</feature>
<evidence type="ECO:0000313" key="8">
    <source>
        <dbReference type="RefSeq" id="WP_084544613.1"/>
    </source>
</evidence>
<evidence type="ECO:0000256" key="1">
    <source>
        <dbReference type="ARBA" id="ARBA00004418"/>
    </source>
</evidence>
<dbReference type="InterPro" id="IPR045087">
    <property type="entry name" value="Cu-oxidase_fam"/>
</dbReference>
<feature type="chain" id="PRO_5034443222" evidence="4">
    <location>
        <begin position="33"/>
        <end position="761"/>
    </location>
</feature>
<keyword evidence="4" id="KW-0732">Signal</keyword>
<reference evidence="8" key="1">
    <citation type="submission" date="2025-08" db="UniProtKB">
        <authorList>
            <consortium name="RefSeq"/>
        </authorList>
    </citation>
    <scope>IDENTIFICATION</scope>
</reference>
<dbReference type="Gene3D" id="2.60.40.420">
    <property type="entry name" value="Cupredoxins - blue copper proteins"/>
    <property type="match status" value="3"/>
</dbReference>
<evidence type="ECO:0000259" key="6">
    <source>
        <dbReference type="Pfam" id="PF07732"/>
    </source>
</evidence>
<keyword evidence="2" id="KW-0479">Metal-binding</keyword>
<dbReference type="Proteomes" id="UP000675920">
    <property type="component" value="Unplaced"/>
</dbReference>
<evidence type="ECO:0000256" key="4">
    <source>
        <dbReference type="SAM" id="SignalP"/>
    </source>
</evidence>
<dbReference type="PROSITE" id="PS00079">
    <property type="entry name" value="MULTICOPPER_OXIDASE1"/>
    <property type="match status" value="1"/>
</dbReference>
<dbReference type="InterPro" id="IPR002355">
    <property type="entry name" value="Cu_oxidase_Cu_BS"/>
</dbReference>
<dbReference type="RefSeq" id="WP_084544613.1">
    <property type="nucleotide sequence ID" value="NZ_AXWS01000004.1"/>
</dbReference>
<dbReference type="CDD" id="cd13853">
    <property type="entry name" value="CuRO_1_Tth-MCO_like"/>
    <property type="match status" value="1"/>
</dbReference>
<dbReference type="InterPro" id="IPR033138">
    <property type="entry name" value="Cu_oxidase_CS"/>
</dbReference>
<comment type="subcellular location">
    <subcellularLocation>
        <location evidence="1">Periplasm</location>
    </subcellularLocation>
</comment>
<evidence type="ECO:0000256" key="3">
    <source>
        <dbReference type="ARBA" id="ARBA00023002"/>
    </source>
</evidence>
<dbReference type="AlphaFoldDB" id="A0A8B6XAI5"/>
<feature type="domain" description="Plastocyanin-like" evidence="5">
    <location>
        <begin position="718"/>
        <end position="740"/>
    </location>
</feature>
<dbReference type="PANTHER" id="PTHR11709">
    <property type="entry name" value="MULTI-COPPER OXIDASE"/>
    <property type="match status" value="1"/>
</dbReference>
<dbReference type="GO" id="GO:0005507">
    <property type="term" value="F:copper ion binding"/>
    <property type="evidence" value="ECO:0007669"/>
    <property type="project" value="InterPro"/>
</dbReference>
<feature type="signal peptide" evidence="4">
    <location>
        <begin position="1"/>
        <end position="32"/>
    </location>
</feature>
<dbReference type="InterPro" id="IPR008972">
    <property type="entry name" value="Cupredoxin"/>
</dbReference>
<protein>
    <submittedName>
        <fullName evidence="8">Multicopper oxidase family protein</fullName>
    </submittedName>
</protein>
<accession>A0A8B6XAI5</accession>
<proteinExistence type="predicted"/>
<organism evidence="7 8">
    <name type="scientific">Derxia gummosa DSM 723</name>
    <dbReference type="NCBI Taxonomy" id="1121388"/>
    <lineage>
        <taxon>Bacteria</taxon>
        <taxon>Pseudomonadati</taxon>
        <taxon>Pseudomonadota</taxon>
        <taxon>Betaproteobacteria</taxon>
        <taxon>Burkholderiales</taxon>
        <taxon>Alcaligenaceae</taxon>
        <taxon>Derxia</taxon>
    </lineage>
</organism>